<accession>A0ABQ0Q379</accession>
<keyword evidence="2" id="KW-1185">Reference proteome</keyword>
<dbReference type="InterPro" id="IPR044000">
    <property type="entry name" value="Phage_tube_2"/>
</dbReference>
<dbReference type="RefSeq" id="WP_264815614.1">
    <property type="nucleotide sequence ID" value="NZ_BAPV01000013.1"/>
</dbReference>
<comment type="caution">
    <text evidence="1">The sequence shown here is derived from an EMBL/GenBank/DDBJ whole genome shotgun (WGS) entry which is preliminary data.</text>
</comment>
<dbReference type="Pfam" id="PF18906">
    <property type="entry name" value="Phage_tube_2"/>
    <property type="match status" value="1"/>
</dbReference>
<sequence length="336" mass="36210">MSDARVTSGWAAGLLWDESTFGIARESRYGERASDDFQLIRLSGGNFKLTQSRTYLDEAHPLLERAAGVASSYAGSGSLEALLSFGNHDALMAAALCGVWRDGAVSNGAERSSWTLRQRLGGGWLYRQGVFVRAMELTVAQGDFIRCAFDTIHAREAIVTGDDAALDHPFSSREALHPCKAQLAATLPGQIDPGILRRISLKCGREDAALDYGARSPCAQDVRLGSFAASGSLDLVLRGHDAFEALVEAQPGPLSFTIIGSDGYGYAFRMPRTRLYDAKIDACSRRQLIMATVEFEAAPSSGDLSSLNIHRLAPSDADLITVDHWPVLNNSNTISP</sequence>
<name>A0ABQ0Q379_9PROT</name>
<proteinExistence type="predicted"/>
<reference evidence="1" key="1">
    <citation type="submission" date="2013-04" db="EMBL/GenBank/DDBJ databases">
        <title>The genome sequencing project of 58 acetic acid bacteria.</title>
        <authorList>
            <person name="Okamoto-Kainuma A."/>
            <person name="Ishikawa M."/>
            <person name="Umino S."/>
            <person name="Koizumi Y."/>
            <person name="Shiwa Y."/>
            <person name="Yoshikawa H."/>
            <person name="Matsutani M."/>
            <person name="Matsushita K."/>
        </authorList>
    </citation>
    <scope>NUCLEOTIDE SEQUENCE</scope>
    <source>
        <strain evidence="1">NRIC 0535</strain>
    </source>
</reference>
<dbReference type="EMBL" id="BAPV01000013">
    <property type="protein sequence ID" value="GBQ89255.1"/>
    <property type="molecule type" value="Genomic_DNA"/>
</dbReference>
<protein>
    <submittedName>
        <fullName evidence="1">Uncharacterized protein</fullName>
    </submittedName>
</protein>
<evidence type="ECO:0000313" key="1">
    <source>
        <dbReference type="EMBL" id="GBQ89255.1"/>
    </source>
</evidence>
<evidence type="ECO:0000313" key="2">
    <source>
        <dbReference type="Proteomes" id="UP001062776"/>
    </source>
</evidence>
<gene>
    <name evidence="1" type="ORF">AA0535_1748</name>
</gene>
<organism evidence="1 2">
    <name type="scientific">Asaia krungthepensis NRIC 0535</name>
    <dbReference type="NCBI Taxonomy" id="1307925"/>
    <lineage>
        <taxon>Bacteria</taxon>
        <taxon>Pseudomonadati</taxon>
        <taxon>Pseudomonadota</taxon>
        <taxon>Alphaproteobacteria</taxon>
        <taxon>Acetobacterales</taxon>
        <taxon>Acetobacteraceae</taxon>
        <taxon>Asaia</taxon>
    </lineage>
</organism>
<dbReference type="Proteomes" id="UP001062776">
    <property type="component" value="Unassembled WGS sequence"/>
</dbReference>